<dbReference type="EMBL" id="SPRH01000145">
    <property type="protein sequence ID" value="TIB94514.1"/>
    <property type="molecule type" value="Genomic_DNA"/>
</dbReference>
<feature type="compositionally biased region" description="Polar residues" evidence="1">
    <location>
        <begin position="31"/>
        <end position="50"/>
    </location>
</feature>
<evidence type="ECO:0000256" key="1">
    <source>
        <dbReference type="SAM" id="MobiDB-lite"/>
    </source>
</evidence>
<accession>A0A4T0NCH9</accession>
<organism evidence="2 3">
    <name type="scientific">Wallemia mellicola</name>
    <dbReference type="NCBI Taxonomy" id="1708541"/>
    <lineage>
        <taxon>Eukaryota</taxon>
        <taxon>Fungi</taxon>
        <taxon>Dikarya</taxon>
        <taxon>Basidiomycota</taxon>
        <taxon>Wallemiomycotina</taxon>
        <taxon>Wallemiomycetes</taxon>
        <taxon>Wallemiales</taxon>
        <taxon>Wallemiaceae</taxon>
        <taxon>Wallemia</taxon>
    </lineage>
</organism>
<feature type="region of interest" description="Disordered" evidence="1">
    <location>
        <begin position="30"/>
        <end position="63"/>
    </location>
</feature>
<name>A0A4T0NCH9_9BASI</name>
<dbReference type="Proteomes" id="UP000307169">
    <property type="component" value="Unassembled WGS sequence"/>
</dbReference>
<comment type="caution">
    <text evidence="2">The sequence shown here is derived from an EMBL/GenBank/DDBJ whole genome shotgun (WGS) entry which is preliminary data.</text>
</comment>
<proteinExistence type="predicted"/>
<evidence type="ECO:0000313" key="3">
    <source>
        <dbReference type="Proteomes" id="UP000307169"/>
    </source>
</evidence>
<evidence type="ECO:0000313" key="2">
    <source>
        <dbReference type="EMBL" id="TIB94514.1"/>
    </source>
</evidence>
<sequence length="63" mass="7155">MTQTLRNRSVKRHPTLIPTTYRHQYLLKPYTTASTNRKNSQTNTLDSTIAPNAKPHPLAPKAL</sequence>
<gene>
    <name evidence="2" type="ORF">E3Q17_04447</name>
</gene>
<reference evidence="2 3" key="1">
    <citation type="submission" date="2019-03" db="EMBL/GenBank/DDBJ databases">
        <title>Sequencing 25 genomes of Wallemia mellicola.</title>
        <authorList>
            <person name="Gostincar C."/>
        </authorList>
    </citation>
    <scope>NUCLEOTIDE SEQUENCE [LARGE SCALE GENOMIC DNA]</scope>
    <source>
        <strain evidence="2 3">EXF-1262</strain>
    </source>
</reference>
<protein>
    <submittedName>
        <fullName evidence="2">Uncharacterized protein</fullName>
    </submittedName>
</protein>
<dbReference type="AlphaFoldDB" id="A0A4T0NCH9"/>